<keyword evidence="1" id="KW-0238">DNA-binding</keyword>
<evidence type="ECO:0000313" key="2">
    <source>
        <dbReference type="Proteomes" id="UP001199260"/>
    </source>
</evidence>
<name>A0AAW4XTX1_9BURK</name>
<proteinExistence type="predicted"/>
<keyword evidence="2" id="KW-1185">Reference proteome</keyword>
<dbReference type="EMBL" id="JAJNCT010000005">
    <property type="protein sequence ID" value="MCD2164671.1"/>
    <property type="molecule type" value="Genomic_DNA"/>
</dbReference>
<dbReference type="Proteomes" id="UP001199260">
    <property type="component" value="Unassembled WGS sequence"/>
</dbReference>
<reference evidence="1 2" key="1">
    <citation type="submission" date="2021-11" db="EMBL/GenBank/DDBJ databases">
        <title>Genome sequence.</title>
        <authorList>
            <person name="Sun Q."/>
        </authorList>
    </citation>
    <scope>NUCLEOTIDE SEQUENCE [LARGE SCALE GENOMIC DNA]</scope>
    <source>
        <strain evidence="1 2">KCTC 12005</strain>
    </source>
</reference>
<dbReference type="AlphaFoldDB" id="A0AAW4XTX1"/>
<accession>A0AAW4XTX1</accession>
<comment type="caution">
    <text evidence="1">The sequence shown here is derived from an EMBL/GenBank/DDBJ whole genome shotgun (WGS) entry which is preliminary data.</text>
</comment>
<sequence length="84" mass="9272">MKKLRTPAEARALLEYQGISIAQWARENHMNQSLVREVLKGRKKCLRGMSHNIAVLLGMKDGVITSRPARVAPANEHASLGAQP</sequence>
<dbReference type="InterPro" id="IPR026365">
    <property type="entry name" value="BcepMu_gp16"/>
</dbReference>
<dbReference type="NCBIfam" id="TIGR04111">
    <property type="entry name" value="BcepMu_gp16"/>
    <property type="match status" value="1"/>
</dbReference>
<organism evidence="1 2">
    <name type="scientific">Comamonas koreensis</name>
    <dbReference type="NCBI Taxonomy" id="160825"/>
    <lineage>
        <taxon>Bacteria</taxon>
        <taxon>Pseudomonadati</taxon>
        <taxon>Pseudomonadota</taxon>
        <taxon>Betaproteobacteria</taxon>
        <taxon>Burkholderiales</taxon>
        <taxon>Comamonadaceae</taxon>
        <taxon>Comamonas</taxon>
    </lineage>
</organism>
<dbReference type="RefSeq" id="WP_230772156.1">
    <property type="nucleotide sequence ID" value="NZ_JAJNCT010000005.1"/>
</dbReference>
<dbReference type="GO" id="GO:0003677">
    <property type="term" value="F:DNA binding"/>
    <property type="evidence" value="ECO:0007669"/>
    <property type="project" value="UniProtKB-KW"/>
</dbReference>
<gene>
    <name evidence="1" type="ORF">LPW39_05920</name>
</gene>
<evidence type="ECO:0000313" key="1">
    <source>
        <dbReference type="EMBL" id="MCD2164671.1"/>
    </source>
</evidence>
<protein>
    <submittedName>
        <fullName evidence="1">DNA-binding protein</fullName>
    </submittedName>
</protein>